<dbReference type="InterPro" id="IPR000406">
    <property type="entry name" value="Rho_GDI"/>
</dbReference>
<dbReference type="FunFam" id="2.70.50.30:FF:000002">
    <property type="entry name" value="Rho GDP-dissociation inhibitor 1"/>
    <property type="match status" value="1"/>
</dbReference>
<dbReference type="GO" id="GO:0005094">
    <property type="term" value="F:Rho GDP-dissociation inhibitor activity"/>
    <property type="evidence" value="ECO:0000318"/>
    <property type="project" value="GO_Central"/>
</dbReference>
<sequence>MNGFIGSDGVAAAAGAAAGATAATAGCSGGGAEGLQRQLSRVSLCESDEEDSKLAEGYLGPLVPLRDHIERDKDDESLRRWKEQLLGSLRVESFDERLEPEVRLSSLTVIVEGRPDVIVPLPLVPNSRGSSFSLKEGTSYCLKFTFSVHHNLVSGLVYSNTVWKNGLRVDQTRKMLGTFAPQQDPYTHTIDEETTPSGILARGNYSAKMKASSNFRFLDDDKRCYLDLSYSFEIRKEWD</sequence>
<name>D8SNZ2_SELML</name>
<dbReference type="Gene3D" id="2.70.50.30">
    <property type="entry name" value="Coagulation Factor XIII, subunit A, domain 1"/>
    <property type="match status" value="1"/>
</dbReference>
<dbReference type="GO" id="GO:0005829">
    <property type="term" value="C:cytosol"/>
    <property type="evidence" value="ECO:0000318"/>
    <property type="project" value="GO_Central"/>
</dbReference>
<dbReference type="PANTHER" id="PTHR10980:SF3">
    <property type="entry name" value="LD16419P"/>
    <property type="match status" value="1"/>
</dbReference>
<gene>
    <name evidence="4" type="ORF">SELMODRAFT_121538</name>
</gene>
<dbReference type="Gramene" id="EFJ13963">
    <property type="protein sequence ID" value="EFJ13963"/>
    <property type="gene ID" value="SELMODRAFT_121538"/>
</dbReference>
<dbReference type="KEGG" id="smo:SELMODRAFT_121538"/>
<dbReference type="InterPro" id="IPR024792">
    <property type="entry name" value="RhoGDI_dom_sf"/>
</dbReference>
<organism evidence="5">
    <name type="scientific">Selaginella moellendorffii</name>
    <name type="common">Spikemoss</name>
    <dbReference type="NCBI Taxonomy" id="88036"/>
    <lineage>
        <taxon>Eukaryota</taxon>
        <taxon>Viridiplantae</taxon>
        <taxon>Streptophyta</taxon>
        <taxon>Embryophyta</taxon>
        <taxon>Tracheophyta</taxon>
        <taxon>Lycopodiopsida</taxon>
        <taxon>Selaginellales</taxon>
        <taxon>Selaginellaceae</taxon>
        <taxon>Selaginella</taxon>
    </lineage>
</organism>
<dbReference type="SUPFAM" id="SSF81296">
    <property type="entry name" value="E set domains"/>
    <property type="match status" value="1"/>
</dbReference>
<evidence type="ECO:0000313" key="4">
    <source>
        <dbReference type="EMBL" id="EFJ13963.1"/>
    </source>
</evidence>
<dbReference type="HOGENOM" id="CLU_076228_0_0_1"/>
<dbReference type="Pfam" id="PF02115">
    <property type="entry name" value="Rho_GDI"/>
    <property type="match status" value="1"/>
</dbReference>
<dbReference type="GO" id="GO:0016020">
    <property type="term" value="C:membrane"/>
    <property type="evidence" value="ECO:0000318"/>
    <property type="project" value="GO_Central"/>
</dbReference>
<dbReference type="OMA" id="WSPEISM"/>
<dbReference type="EMBL" id="GL377630">
    <property type="protein sequence ID" value="EFJ13963.1"/>
    <property type="molecule type" value="Genomic_DNA"/>
</dbReference>
<dbReference type="PANTHER" id="PTHR10980">
    <property type="entry name" value="RHO GDP-DISSOCIATION INHIBITOR"/>
    <property type="match status" value="1"/>
</dbReference>
<evidence type="ECO:0000256" key="3">
    <source>
        <dbReference type="ARBA" id="ARBA00022490"/>
    </source>
</evidence>
<evidence type="ECO:0000313" key="5">
    <source>
        <dbReference type="Proteomes" id="UP000001514"/>
    </source>
</evidence>
<evidence type="ECO:0000256" key="2">
    <source>
        <dbReference type="ARBA" id="ARBA00009758"/>
    </source>
</evidence>
<dbReference type="Proteomes" id="UP000001514">
    <property type="component" value="Unassembled WGS sequence"/>
</dbReference>
<dbReference type="GO" id="GO:0007266">
    <property type="term" value="P:Rho protein signal transduction"/>
    <property type="evidence" value="ECO:0000318"/>
    <property type="project" value="GO_Central"/>
</dbReference>
<evidence type="ECO:0000256" key="1">
    <source>
        <dbReference type="ARBA" id="ARBA00004496"/>
    </source>
</evidence>
<evidence type="ECO:0008006" key="6">
    <source>
        <dbReference type="Google" id="ProtNLM"/>
    </source>
</evidence>
<accession>D8SNZ2</accession>
<dbReference type="InterPro" id="IPR014756">
    <property type="entry name" value="Ig_E-set"/>
</dbReference>
<dbReference type="FunCoup" id="D8SNZ2">
    <property type="interactions" value="3083"/>
</dbReference>
<comment type="similarity">
    <text evidence="2">Belongs to the Rho GDI family.</text>
</comment>
<comment type="subcellular location">
    <subcellularLocation>
        <location evidence="1">Cytoplasm</location>
    </subcellularLocation>
</comment>
<dbReference type="eggNOG" id="KOG3205">
    <property type="taxonomic scope" value="Eukaryota"/>
</dbReference>
<keyword evidence="3" id="KW-0963">Cytoplasm</keyword>
<proteinExistence type="inferred from homology"/>
<protein>
    <recommendedName>
        <fullName evidence="6">Rho GDP-dissociation inhibitor 1</fullName>
    </recommendedName>
</protein>
<dbReference type="AlphaFoldDB" id="D8SNZ2"/>
<dbReference type="InParanoid" id="D8SNZ2"/>
<dbReference type="STRING" id="88036.D8SNZ2"/>
<reference evidence="4 5" key="1">
    <citation type="journal article" date="2011" name="Science">
        <title>The Selaginella genome identifies genetic changes associated with the evolution of vascular plants.</title>
        <authorList>
            <person name="Banks J.A."/>
            <person name="Nishiyama T."/>
            <person name="Hasebe M."/>
            <person name="Bowman J.L."/>
            <person name="Gribskov M."/>
            <person name="dePamphilis C."/>
            <person name="Albert V.A."/>
            <person name="Aono N."/>
            <person name="Aoyama T."/>
            <person name="Ambrose B.A."/>
            <person name="Ashton N.W."/>
            <person name="Axtell M.J."/>
            <person name="Barker E."/>
            <person name="Barker M.S."/>
            <person name="Bennetzen J.L."/>
            <person name="Bonawitz N.D."/>
            <person name="Chapple C."/>
            <person name="Cheng C."/>
            <person name="Correa L.G."/>
            <person name="Dacre M."/>
            <person name="DeBarry J."/>
            <person name="Dreyer I."/>
            <person name="Elias M."/>
            <person name="Engstrom E.M."/>
            <person name="Estelle M."/>
            <person name="Feng L."/>
            <person name="Finet C."/>
            <person name="Floyd S.K."/>
            <person name="Frommer W.B."/>
            <person name="Fujita T."/>
            <person name="Gramzow L."/>
            <person name="Gutensohn M."/>
            <person name="Harholt J."/>
            <person name="Hattori M."/>
            <person name="Heyl A."/>
            <person name="Hirai T."/>
            <person name="Hiwatashi Y."/>
            <person name="Ishikawa M."/>
            <person name="Iwata M."/>
            <person name="Karol K.G."/>
            <person name="Koehler B."/>
            <person name="Kolukisaoglu U."/>
            <person name="Kubo M."/>
            <person name="Kurata T."/>
            <person name="Lalonde S."/>
            <person name="Li K."/>
            <person name="Li Y."/>
            <person name="Litt A."/>
            <person name="Lyons E."/>
            <person name="Manning G."/>
            <person name="Maruyama T."/>
            <person name="Michael T.P."/>
            <person name="Mikami K."/>
            <person name="Miyazaki S."/>
            <person name="Morinaga S."/>
            <person name="Murata T."/>
            <person name="Mueller-Roeber B."/>
            <person name="Nelson D.R."/>
            <person name="Obara M."/>
            <person name="Oguri Y."/>
            <person name="Olmstead R.G."/>
            <person name="Onodera N."/>
            <person name="Petersen B.L."/>
            <person name="Pils B."/>
            <person name="Prigge M."/>
            <person name="Rensing S.A."/>
            <person name="Riano-Pachon D.M."/>
            <person name="Roberts A.W."/>
            <person name="Sato Y."/>
            <person name="Scheller H.V."/>
            <person name="Schulz B."/>
            <person name="Schulz C."/>
            <person name="Shakirov E.V."/>
            <person name="Shibagaki N."/>
            <person name="Shinohara N."/>
            <person name="Shippen D.E."/>
            <person name="Soerensen I."/>
            <person name="Sotooka R."/>
            <person name="Sugimoto N."/>
            <person name="Sugita M."/>
            <person name="Sumikawa N."/>
            <person name="Tanurdzic M."/>
            <person name="Theissen G."/>
            <person name="Ulvskov P."/>
            <person name="Wakazuki S."/>
            <person name="Weng J.K."/>
            <person name="Willats W.W."/>
            <person name="Wipf D."/>
            <person name="Wolf P.G."/>
            <person name="Yang L."/>
            <person name="Zimmer A.D."/>
            <person name="Zhu Q."/>
            <person name="Mitros T."/>
            <person name="Hellsten U."/>
            <person name="Loque D."/>
            <person name="Otillar R."/>
            <person name="Salamov A."/>
            <person name="Schmutz J."/>
            <person name="Shapiro H."/>
            <person name="Lindquist E."/>
            <person name="Lucas S."/>
            <person name="Rokhsar D."/>
            <person name="Grigoriev I.V."/>
        </authorList>
    </citation>
    <scope>NUCLEOTIDE SEQUENCE [LARGE SCALE GENOMIC DNA]</scope>
</reference>
<keyword evidence="5" id="KW-1185">Reference proteome</keyword>